<gene>
    <name evidence="3" type="ORF">VW23_024415</name>
</gene>
<proteinExistence type="predicted"/>
<evidence type="ECO:0000256" key="1">
    <source>
        <dbReference type="SAM" id="MobiDB-lite"/>
    </source>
</evidence>
<protein>
    <recommendedName>
        <fullName evidence="2">DUF5107 domain-containing protein</fullName>
    </recommendedName>
</protein>
<dbReference type="Proteomes" id="UP000095463">
    <property type="component" value="Unassembled WGS sequence"/>
</dbReference>
<dbReference type="AlphaFoldDB" id="A0A1E5XM90"/>
<organism evidence="3 4">
    <name type="scientific">Devosia insulae DS-56</name>
    <dbReference type="NCBI Taxonomy" id="1116389"/>
    <lineage>
        <taxon>Bacteria</taxon>
        <taxon>Pseudomonadati</taxon>
        <taxon>Pseudomonadota</taxon>
        <taxon>Alphaproteobacteria</taxon>
        <taxon>Hyphomicrobiales</taxon>
        <taxon>Devosiaceae</taxon>
        <taxon>Devosia</taxon>
    </lineage>
</organism>
<sequence>MTKTKITRTSRQLPMSNLGGPSTLPRFRWQQPTLDKNTPPNRGLTDEENAHGFNWGKDSILPYRVYDDYDRSQEPGEMPLVTLENGRLRVSVAPQYGGRLMELHDLKLGRDLVFCNPVFQPANLAALNAWFSGGIEWNGLIPGHTPFTTAQVFAGSIETDRGPVLRLYEFDRIVEATWQIDLFLPDDDDRLYVHGRIVNNTDAVKLAYWWTNVAAPMSKGMRVLAPADYSIEHVLPNNELARFPFPDPDRFDGSYPDKWRDSTSVFFRKPDAERLFIAGLDADGVGLAQTATSALKGRKFFYFGTGAGGQQWMDYLAKPDEGDYIEIQSGIAPTQNQRFELQPNSEVHWTEVYGALSVDPAKVHDADYHKASRATGPAIDARFPAAELADVDAFLTAVSRQPLTKRLSDGSAWGSRQEKLTGKPLAQGLDFAVPHPTDCWDELATTGRFSEASLKRVPADFAVSPLWVAALEKSRDKQSETWLHALLLGIATLDNGDRDAARALFERSIALKPTWLGRRQRALVTSDPDAADRDYLAAWASGDAPPALAAEIVSLLVKHGRLERLRAFASGLPASALTDERVHLGRAMVAASEGDLDLLERLLDRHFATVREGENLLDELWVALQRGRLQQALKRAPSPAELAERLKQHPVPAHLNFRMRAVDEVK</sequence>
<dbReference type="InterPro" id="IPR033396">
    <property type="entry name" value="DUF5107"/>
</dbReference>
<feature type="domain" description="DUF5107" evidence="2">
    <location>
        <begin position="59"/>
        <end position="339"/>
    </location>
</feature>
<reference evidence="3 4" key="1">
    <citation type="journal article" date="2015" name="Genome Announc.">
        <title>Genome Assemblies of Three Soil-Associated Devosia species: D. insulae, D. limi, and D. soli.</title>
        <authorList>
            <person name="Hassan Y.I."/>
            <person name="Lepp D."/>
            <person name="Zhou T."/>
        </authorList>
    </citation>
    <scope>NUCLEOTIDE SEQUENCE [LARGE SCALE GENOMIC DNA]</scope>
    <source>
        <strain evidence="3 4">DS-56</strain>
    </source>
</reference>
<feature type="region of interest" description="Disordered" evidence="1">
    <location>
        <begin position="1"/>
        <end position="49"/>
    </location>
</feature>
<accession>A0A1E5XM90</accession>
<evidence type="ECO:0000313" key="4">
    <source>
        <dbReference type="Proteomes" id="UP000095463"/>
    </source>
</evidence>
<dbReference type="Pfam" id="PF17128">
    <property type="entry name" value="DUF5107"/>
    <property type="match status" value="1"/>
</dbReference>
<evidence type="ECO:0000259" key="2">
    <source>
        <dbReference type="Pfam" id="PF17128"/>
    </source>
</evidence>
<comment type="caution">
    <text evidence="3">The sequence shown here is derived from an EMBL/GenBank/DDBJ whole genome shotgun (WGS) entry which is preliminary data.</text>
</comment>
<name>A0A1E5XM90_9HYPH</name>
<dbReference type="EMBL" id="LAJE02000263">
    <property type="protein sequence ID" value="OEO29733.1"/>
    <property type="molecule type" value="Genomic_DNA"/>
</dbReference>
<keyword evidence="4" id="KW-1185">Reference proteome</keyword>
<feature type="compositionally biased region" description="Polar residues" evidence="1">
    <location>
        <begin position="30"/>
        <end position="40"/>
    </location>
</feature>
<evidence type="ECO:0000313" key="3">
    <source>
        <dbReference type="EMBL" id="OEO29733.1"/>
    </source>
</evidence>
<dbReference type="RefSeq" id="WP_069911036.1">
    <property type="nucleotide sequence ID" value="NZ_LAJE02000263.1"/>
</dbReference>